<evidence type="ECO:0000313" key="12">
    <source>
        <dbReference type="Proteomes" id="UP000006695"/>
    </source>
</evidence>
<evidence type="ECO:0000256" key="2">
    <source>
        <dbReference type="ARBA" id="ARBA00004613"/>
    </source>
</evidence>
<dbReference type="InterPro" id="IPR010930">
    <property type="entry name" value="Flg_bb/hook_C_dom"/>
</dbReference>
<gene>
    <name evidence="7" type="primary">flgK</name>
    <name evidence="11" type="ordered locus">Gura_4099</name>
</gene>
<accession>A5G8X4</accession>
<evidence type="ECO:0000259" key="9">
    <source>
        <dbReference type="Pfam" id="PF06429"/>
    </source>
</evidence>
<dbReference type="AlphaFoldDB" id="A5G8X4"/>
<evidence type="ECO:0000313" key="11">
    <source>
        <dbReference type="EMBL" id="ABQ28242.1"/>
    </source>
</evidence>
<dbReference type="GO" id="GO:0005198">
    <property type="term" value="F:structural molecule activity"/>
    <property type="evidence" value="ECO:0007669"/>
    <property type="project" value="UniProtKB-UniRule"/>
</dbReference>
<dbReference type="RefSeq" id="WP_011940878.1">
    <property type="nucleotide sequence ID" value="NC_009483.1"/>
</dbReference>
<dbReference type="PANTHER" id="PTHR30033">
    <property type="entry name" value="FLAGELLAR HOOK-ASSOCIATED PROTEIN 1"/>
    <property type="match status" value="1"/>
</dbReference>
<dbReference type="GO" id="GO:0009424">
    <property type="term" value="C:bacterial-type flagellum hook"/>
    <property type="evidence" value="ECO:0007669"/>
    <property type="project" value="UniProtKB-UniRule"/>
</dbReference>
<keyword evidence="6 7" id="KW-0975">Bacterial flagellum</keyword>
<evidence type="ECO:0000256" key="5">
    <source>
        <dbReference type="ARBA" id="ARBA00022525"/>
    </source>
</evidence>
<comment type="subcellular location">
    <subcellularLocation>
        <location evidence="1 7">Bacterial flagellum</location>
    </subcellularLocation>
    <subcellularLocation>
        <location evidence="2 7">Secreted</location>
    </subcellularLocation>
</comment>
<dbReference type="GO" id="GO:0044780">
    <property type="term" value="P:bacterial-type flagellum assembly"/>
    <property type="evidence" value="ECO:0007669"/>
    <property type="project" value="InterPro"/>
</dbReference>
<keyword evidence="5 7" id="KW-0964">Secreted</keyword>
<sequence>MSINSLLETGRTALNAQKLALEVTGENITNVNTTGYSRQTTILETAPTTLERGFPLGSGVKVAAVQRSYDGFLQTQIMGQNATYGQGKTSNSALQRVQQLFNEFTTDGLGVSLQNFFKSWQDLTVNPQGAPERQAVLSQGQQLVDNFHRINSNLNDVKSDMNKSLEGQVSDINDTLNQIATLNLQIKQIEVQSGPANEMRDKRDLLLRQLSQKVGISFVEQPDGMVDVSLTSGQSLVVGKDAAALSLLPNAANSGFYDILLTPPGGGPAVNATAFIGGPGNTQGEIGGALLVRDTMVNNYLSELDELASTLASEVNGLHSAGYGLTAASTGLDFFAPPAAVAGYSGQGGIGVNIAAISDVAAADADPTVNGTGNNKNAQSIASVYDKFLAMSAGNVTLEGFYDSLVGKVGVDVQNAGRAESQSDGILKQLNNMRESASGVSLDEELANLIKYQKAYEGAAKLINVGSEMLDTVINLVK</sequence>
<evidence type="ECO:0000256" key="4">
    <source>
        <dbReference type="ARBA" id="ARBA00016244"/>
    </source>
</evidence>
<evidence type="ECO:0000256" key="6">
    <source>
        <dbReference type="ARBA" id="ARBA00023143"/>
    </source>
</evidence>
<dbReference type="STRING" id="351605.Gura_4099"/>
<protein>
    <recommendedName>
        <fullName evidence="4 7">Flagellar hook-associated protein 1</fullName>
        <shortName evidence="7">HAP1</shortName>
    </recommendedName>
</protein>
<dbReference type="PANTHER" id="PTHR30033:SF1">
    <property type="entry name" value="FLAGELLAR HOOK-ASSOCIATED PROTEIN 1"/>
    <property type="match status" value="1"/>
</dbReference>
<reference evidence="11 12" key="1">
    <citation type="submission" date="2007-05" db="EMBL/GenBank/DDBJ databases">
        <title>Complete sequence of Geobacter uraniireducens Rf4.</title>
        <authorList>
            <consortium name="US DOE Joint Genome Institute"/>
            <person name="Copeland A."/>
            <person name="Lucas S."/>
            <person name="Lapidus A."/>
            <person name="Barry K."/>
            <person name="Detter J.C."/>
            <person name="Glavina del Rio T."/>
            <person name="Hammon N."/>
            <person name="Israni S."/>
            <person name="Dalin E."/>
            <person name="Tice H."/>
            <person name="Pitluck S."/>
            <person name="Chertkov O."/>
            <person name="Brettin T."/>
            <person name="Bruce D."/>
            <person name="Han C."/>
            <person name="Schmutz J."/>
            <person name="Larimer F."/>
            <person name="Land M."/>
            <person name="Hauser L."/>
            <person name="Kyrpides N."/>
            <person name="Mikhailova N."/>
            <person name="Shelobolina E."/>
            <person name="Aklujkar M."/>
            <person name="Lovley D."/>
            <person name="Richardson P."/>
        </authorList>
    </citation>
    <scope>NUCLEOTIDE SEQUENCE [LARGE SCALE GENOMIC DNA]</scope>
    <source>
        <strain evidence="11 12">Rf4</strain>
    </source>
</reference>
<dbReference type="Pfam" id="PF00460">
    <property type="entry name" value="Flg_bb_rod"/>
    <property type="match status" value="1"/>
</dbReference>
<dbReference type="GO" id="GO:0005576">
    <property type="term" value="C:extracellular region"/>
    <property type="evidence" value="ECO:0007669"/>
    <property type="project" value="UniProtKB-SubCell"/>
</dbReference>
<dbReference type="KEGG" id="gur:Gura_4099"/>
<dbReference type="NCBIfam" id="TIGR02492">
    <property type="entry name" value="flgK_ends"/>
    <property type="match status" value="1"/>
</dbReference>
<name>A5G8X4_GEOUR</name>
<feature type="domain" description="Flagellar hook-associated protein FlgK helical" evidence="10">
    <location>
        <begin position="94"/>
        <end position="335"/>
    </location>
</feature>
<evidence type="ECO:0000256" key="1">
    <source>
        <dbReference type="ARBA" id="ARBA00004365"/>
    </source>
</evidence>
<evidence type="ECO:0000259" key="10">
    <source>
        <dbReference type="Pfam" id="PF22638"/>
    </source>
</evidence>
<dbReference type="EMBL" id="CP000698">
    <property type="protein sequence ID" value="ABQ28242.1"/>
    <property type="molecule type" value="Genomic_DNA"/>
</dbReference>
<proteinExistence type="inferred from homology"/>
<keyword evidence="11" id="KW-0966">Cell projection</keyword>
<evidence type="ECO:0000259" key="8">
    <source>
        <dbReference type="Pfam" id="PF00460"/>
    </source>
</evidence>
<dbReference type="HOGENOM" id="CLU_012762_1_0_7"/>
<dbReference type="InterPro" id="IPR053927">
    <property type="entry name" value="FlgK_helical"/>
</dbReference>
<dbReference type="OrthoDB" id="9802553at2"/>
<keyword evidence="12" id="KW-1185">Reference proteome</keyword>
<evidence type="ECO:0000256" key="7">
    <source>
        <dbReference type="RuleBase" id="RU362065"/>
    </source>
</evidence>
<feature type="domain" description="Flagellar basal body rod protein N-terminal" evidence="8">
    <location>
        <begin position="7"/>
        <end position="36"/>
    </location>
</feature>
<dbReference type="SUPFAM" id="SSF64518">
    <property type="entry name" value="Phase 1 flagellin"/>
    <property type="match status" value="1"/>
</dbReference>
<evidence type="ECO:0000256" key="3">
    <source>
        <dbReference type="ARBA" id="ARBA00009677"/>
    </source>
</evidence>
<dbReference type="InterPro" id="IPR002371">
    <property type="entry name" value="FlgK"/>
</dbReference>
<dbReference type="Pfam" id="PF22638">
    <property type="entry name" value="FlgK_D1"/>
    <property type="match status" value="1"/>
</dbReference>
<comment type="similarity">
    <text evidence="3 7">Belongs to the flagella basal body rod proteins family.</text>
</comment>
<dbReference type="InterPro" id="IPR001444">
    <property type="entry name" value="Flag_bb_rod_N"/>
</dbReference>
<feature type="domain" description="Flagellar basal-body/hook protein C-terminal" evidence="9">
    <location>
        <begin position="437"/>
        <end position="476"/>
    </location>
</feature>
<dbReference type="Pfam" id="PF06429">
    <property type="entry name" value="Flg_bbr_C"/>
    <property type="match status" value="1"/>
</dbReference>
<dbReference type="PRINTS" id="PR01005">
    <property type="entry name" value="FLGHOOKAP1"/>
</dbReference>
<keyword evidence="11" id="KW-0282">Flagellum</keyword>
<organism evidence="11 12">
    <name type="scientific">Geotalea uraniireducens (strain Rf4)</name>
    <name type="common">Geobacter uraniireducens</name>
    <dbReference type="NCBI Taxonomy" id="351605"/>
    <lineage>
        <taxon>Bacteria</taxon>
        <taxon>Pseudomonadati</taxon>
        <taxon>Thermodesulfobacteriota</taxon>
        <taxon>Desulfuromonadia</taxon>
        <taxon>Geobacterales</taxon>
        <taxon>Geobacteraceae</taxon>
        <taxon>Geotalea</taxon>
    </lineage>
</organism>
<keyword evidence="11" id="KW-0969">Cilium</keyword>
<dbReference type="Proteomes" id="UP000006695">
    <property type="component" value="Chromosome"/>
</dbReference>